<organism evidence="8 9">
    <name type="scientific">Cellulomonas soli</name>
    <dbReference type="NCBI Taxonomy" id="931535"/>
    <lineage>
        <taxon>Bacteria</taxon>
        <taxon>Bacillati</taxon>
        <taxon>Actinomycetota</taxon>
        <taxon>Actinomycetes</taxon>
        <taxon>Micrococcales</taxon>
        <taxon>Cellulomonadaceae</taxon>
        <taxon>Cellulomonas</taxon>
    </lineage>
</organism>
<dbReference type="InterPro" id="IPR018113">
    <property type="entry name" value="PTrfase_EIIB_Cys"/>
</dbReference>
<dbReference type="SUPFAM" id="SSF55604">
    <property type="entry name" value="Glucose permease domain IIB"/>
    <property type="match status" value="1"/>
</dbReference>
<dbReference type="GO" id="GO:0016301">
    <property type="term" value="F:kinase activity"/>
    <property type="evidence" value="ECO:0007669"/>
    <property type="project" value="UniProtKB-KW"/>
</dbReference>
<feature type="domain" description="PTS EIIB type-1" evidence="7">
    <location>
        <begin position="13"/>
        <end position="95"/>
    </location>
</feature>
<accession>A0A512PHY6</accession>
<evidence type="ECO:0000256" key="3">
    <source>
        <dbReference type="ARBA" id="ARBA00022679"/>
    </source>
</evidence>
<evidence type="ECO:0000256" key="4">
    <source>
        <dbReference type="ARBA" id="ARBA00022683"/>
    </source>
</evidence>
<dbReference type="InterPro" id="IPR001996">
    <property type="entry name" value="PTS_IIB_1"/>
</dbReference>
<dbReference type="RefSeq" id="WP_146954583.1">
    <property type="nucleotide sequence ID" value="NZ_BAABBJ010000010.1"/>
</dbReference>
<dbReference type="GO" id="GO:0009401">
    <property type="term" value="P:phosphoenolpyruvate-dependent sugar phosphotransferase system"/>
    <property type="evidence" value="ECO:0007669"/>
    <property type="project" value="UniProtKB-KW"/>
</dbReference>
<proteinExistence type="predicted"/>
<name>A0A512PHY6_9CELL</name>
<protein>
    <recommendedName>
        <fullName evidence="7">PTS EIIB type-1 domain-containing protein</fullName>
    </recommendedName>
</protein>
<evidence type="ECO:0000313" key="8">
    <source>
        <dbReference type="EMBL" id="GEP70814.1"/>
    </source>
</evidence>
<keyword evidence="3" id="KW-0808">Transferase</keyword>
<gene>
    <name evidence="8" type="ORF">CSO01_35290</name>
</gene>
<dbReference type="EMBL" id="BKAL01000016">
    <property type="protein sequence ID" value="GEP70814.1"/>
    <property type="molecule type" value="Genomic_DNA"/>
</dbReference>
<keyword evidence="1" id="KW-0813">Transport</keyword>
<keyword evidence="2" id="KW-0762">Sugar transport</keyword>
<comment type="caution">
    <text evidence="8">The sequence shown here is derived from an EMBL/GenBank/DDBJ whole genome shotgun (WGS) entry which is preliminary data.</text>
</comment>
<dbReference type="Pfam" id="PF00367">
    <property type="entry name" value="PTS_EIIB"/>
    <property type="match status" value="1"/>
</dbReference>
<keyword evidence="5" id="KW-0418">Kinase</keyword>
<dbReference type="PANTHER" id="PTHR30175:SF1">
    <property type="entry name" value="PTS SYSTEM ARBUTIN-, CELLOBIOSE-, AND SALICIN-SPECIFIC EIIBC COMPONENT-RELATED"/>
    <property type="match status" value="1"/>
</dbReference>
<evidence type="ECO:0000256" key="1">
    <source>
        <dbReference type="ARBA" id="ARBA00022448"/>
    </source>
</evidence>
<feature type="active site" description="Phosphocysteine intermediate; for EIIB activity" evidence="6">
    <location>
        <position position="35"/>
    </location>
</feature>
<dbReference type="GO" id="GO:0008982">
    <property type="term" value="F:protein-N(PI)-phosphohistidine-sugar phosphotransferase activity"/>
    <property type="evidence" value="ECO:0007669"/>
    <property type="project" value="InterPro"/>
</dbReference>
<keyword evidence="9" id="KW-1185">Reference proteome</keyword>
<dbReference type="Proteomes" id="UP000321798">
    <property type="component" value="Unassembled WGS sequence"/>
</dbReference>
<evidence type="ECO:0000256" key="2">
    <source>
        <dbReference type="ARBA" id="ARBA00022597"/>
    </source>
</evidence>
<dbReference type="PANTHER" id="PTHR30175">
    <property type="entry name" value="PHOSPHOTRANSFERASE SYSTEM TRANSPORT PROTEIN"/>
    <property type="match status" value="1"/>
</dbReference>
<evidence type="ECO:0000313" key="9">
    <source>
        <dbReference type="Proteomes" id="UP000321798"/>
    </source>
</evidence>
<reference evidence="8 9" key="1">
    <citation type="submission" date="2019-07" db="EMBL/GenBank/DDBJ databases">
        <title>Whole genome shotgun sequence of Cellulomonas soli NBRC 109434.</title>
        <authorList>
            <person name="Hosoyama A."/>
            <person name="Uohara A."/>
            <person name="Ohji S."/>
            <person name="Ichikawa N."/>
        </authorList>
    </citation>
    <scope>NUCLEOTIDE SEQUENCE [LARGE SCALE GENOMIC DNA]</scope>
    <source>
        <strain evidence="8 9">NBRC 109434</strain>
    </source>
</reference>
<dbReference type="PROSITE" id="PS51098">
    <property type="entry name" value="PTS_EIIB_TYPE_1"/>
    <property type="match status" value="1"/>
</dbReference>
<dbReference type="AlphaFoldDB" id="A0A512PHY6"/>
<keyword evidence="4" id="KW-0598">Phosphotransferase system</keyword>
<evidence type="ECO:0000256" key="6">
    <source>
        <dbReference type="PROSITE-ProRule" id="PRU00421"/>
    </source>
</evidence>
<dbReference type="Gene3D" id="3.30.1360.60">
    <property type="entry name" value="Glucose permease domain IIB"/>
    <property type="match status" value="1"/>
</dbReference>
<sequence length="96" mass="9767">MAEPGTEAGGDASALADRVLELVGGPGNVERLTHCWARVRLVLHDDAAADDDAVAALPGVIMVVRQGGQLQVALKGGPLAVHAVLAQRLRDAGAPT</sequence>
<dbReference type="OrthoDB" id="9797715at2"/>
<evidence type="ECO:0000259" key="7">
    <source>
        <dbReference type="PROSITE" id="PS51098"/>
    </source>
</evidence>
<evidence type="ECO:0000256" key="5">
    <source>
        <dbReference type="ARBA" id="ARBA00022777"/>
    </source>
</evidence>
<dbReference type="InterPro" id="IPR036878">
    <property type="entry name" value="Glu_permease_IIB"/>
</dbReference>
<dbReference type="InterPro" id="IPR050558">
    <property type="entry name" value="PTS_Sugar-Specific_Components"/>
</dbReference>